<dbReference type="CDD" id="cd18794">
    <property type="entry name" value="SF2_C_RecQ"/>
    <property type="match status" value="1"/>
</dbReference>
<dbReference type="Gene3D" id="1.10.10.1390">
    <property type="entry name" value="ATP-dependent DNA helicase RecQ"/>
    <property type="match status" value="1"/>
</dbReference>
<dbReference type="GO" id="GO:0006281">
    <property type="term" value="P:DNA repair"/>
    <property type="evidence" value="ECO:0007669"/>
    <property type="project" value="UniProtKB-KW"/>
</dbReference>
<feature type="domain" description="Helicase C-terminal" evidence="19">
    <location>
        <begin position="230"/>
        <end position="387"/>
    </location>
</feature>
<evidence type="ECO:0000256" key="6">
    <source>
        <dbReference type="ARBA" id="ARBA00022763"/>
    </source>
</evidence>
<evidence type="ECO:0000256" key="16">
    <source>
        <dbReference type="NCBIfam" id="TIGR01389"/>
    </source>
</evidence>
<keyword evidence="10" id="KW-0067">ATP-binding</keyword>
<comment type="cofactor">
    <cofactor evidence="1">
        <name>Mg(2+)</name>
        <dbReference type="ChEBI" id="CHEBI:18420"/>
    </cofactor>
</comment>
<dbReference type="GO" id="GO:0009432">
    <property type="term" value="P:SOS response"/>
    <property type="evidence" value="ECO:0007669"/>
    <property type="project" value="UniProtKB-UniRule"/>
</dbReference>
<dbReference type="InterPro" id="IPR018982">
    <property type="entry name" value="RQC_domain"/>
</dbReference>
<dbReference type="InterPro" id="IPR036390">
    <property type="entry name" value="WH_DNA-bd_sf"/>
</dbReference>
<dbReference type="InterPro" id="IPR004589">
    <property type="entry name" value="DNA_helicase_ATP-dep_RecQ"/>
</dbReference>
<dbReference type="Pfam" id="PF09382">
    <property type="entry name" value="RQC"/>
    <property type="match status" value="1"/>
</dbReference>
<evidence type="ECO:0000256" key="1">
    <source>
        <dbReference type="ARBA" id="ARBA00001946"/>
    </source>
</evidence>
<dbReference type="AlphaFoldDB" id="A0A918MLH8"/>
<dbReference type="GO" id="GO:0043590">
    <property type="term" value="C:bacterial nucleoid"/>
    <property type="evidence" value="ECO:0007669"/>
    <property type="project" value="TreeGrafter"/>
</dbReference>
<dbReference type="GO" id="GO:0009378">
    <property type="term" value="F:four-way junction helicase activity"/>
    <property type="evidence" value="ECO:0007669"/>
    <property type="project" value="TreeGrafter"/>
</dbReference>
<keyword evidence="8 20" id="KW-0347">Helicase</keyword>
<evidence type="ECO:0000256" key="2">
    <source>
        <dbReference type="ARBA" id="ARBA00001947"/>
    </source>
</evidence>
<dbReference type="Pfam" id="PF21220">
    <property type="entry name" value="RecQ-1-like_HTH"/>
    <property type="match status" value="1"/>
</dbReference>
<dbReference type="InterPro" id="IPR036388">
    <property type="entry name" value="WH-like_DNA-bd_sf"/>
</dbReference>
<dbReference type="Pfam" id="PF16124">
    <property type="entry name" value="RecQ_Zn_bind"/>
    <property type="match status" value="1"/>
</dbReference>
<dbReference type="SUPFAM" id="SSF47819">
    <property type="entry name" value="HRDC-like"/>
    <property type="match status" value="1"/>
</dbReference>
<dbReference type="SMART" id="SM00341">
    <property type="entry name" value="HRDC"/>
    <property type="match status" value="1"/>
</dbReference>
<dbReference type="Gene3D" id="1.10.10.10">
    <property type="entry name" value="Winged helix-like DNA-binding domain superfamily/Winged helix DNA-binding domain"/>
    <property type="match status" value="1"/>
</dbReference>
<evidence type="ECO:0000259" key="17">
    <source>
        <dbReference type="PROSITE" id="PS50967"/>
    </source>
</evidence>
<dbReference type="SMART" id="SM00490">
    <property type="entry name" value="HELICc"/>
    <property type="match status" value="1"/>
</dbReference>
<evidence type="ECO:0000256" key="7">
    <source>
        <dbReference type="ARBA" id="ARBA00022801"/>
    </source>
</evidence>
<gene>
    <name evidence="20" type="primary">recQ1</name>
    <name evidence="20" type="ORF">GCM10007383_18260</name>
</gene>
<dbReference type="EC" id="5.6.2.4" evidence="16"/>
<dbReference type="Pfam" id="PF00271">
    <property type="entry name" value="Helicase_C"/>
    <property type="match status" value="1"/>
</dbReference>
<dbReference type="EMBL" id="BMWP01000010">
    <property type="protein sequence ID" value="GGW33524.1"/>
    <property type="molecule type" value="Genomic_DNA"/>
</dbReference>
<comment type="similarity">
    <text evidence="3">Belongs to the helicase family. RecQ subfamily.</text>
</comment>
<dbReference type="Gene3D" id="3.40.50.300">
    <property type="entry name" value="P-loop containing nucleotide triphosphate hydrolases"/>
    <property type="match status" value="2"/>
</dbReference>
<evidence type="ECO:0000259" key="18">
    <source>
        <dbReference type="PROSITE" id="PS51192"/>
    </source>
</evidence>
<dbReference type="PROSITE" id="PS50967">
    <property type="entry name" value="HRDC"/>
    <property type="match status" value="1"/>
</dbReference>
<evidence type="ECO:0000313" key="20">
    <source>
        <dbReference type="EMBL" id="GGW33524.1"/>
    </source>
</evidence>
<evidence type="ECO:0000256" key="11">
    <source>
        <dbReference type="ARBA" id="ARBA00023125"/>
    </source>
</evidence>
<dbReference type="GO" id="GO:0006260">
    <property type="term" value="P:DNA replication"/>
    <property type="evidence" value="ECO:0007669"/>
    <property type="project" value="InterPro"/>
</dbReference>
<dbReference type="InterPro" id="IPR001650">
    <property type="entry name" value="Helicase_C-like"/>
</dbReference>
<dbReference type="SUPFAM" id="SSF46785">
    <property type="entry name" value="Winged helix' DNA-binding domain"/>
    <property type="match status" value="1"/>
</dbReference>
<evidence type="ECO:0000256" key="5">
    <source>
        <dbReference type="ARBA" id="ARBA00022741"/>
    </source>
</evidence>
<comment type="caution">
    <text evidence="20">The sequence shown here is derived from an EMBL/GenBank/DDBJ whole genome shotgun (WGS) entry which is preliminary data.</text>
</comment>
<dbReference type="PROSITE" id="PS51194">
    <property type="entry name" value="HELICASE_CTER"/>
    <property type="match status" value="1"/>
</dbReference>
<evidence type="ECO:0000313" key="21">
    <source>
        <dbReference type="Proteomes" id="UP000634668"/>
    </source>
</evidence>
<evidence type="ECO:0000256" key="8">
    <source>
        <dbReference type="ARBA" id="ARBA00022806"/>
    </source>
</evidence>
<dbReference type="PANTHER" id="PTHR13710">
    <property type="entry name" value="DNA HELICASE RECQ FAMILY MEMBER"/>
    <property type="match status" value="1"/>
</dbReference>
<dbReference type="InterPro" id="IPR044876">
    <property type="entry name" value="HRDC_dom_sf"/>
</dbReference>
<dbReference type="Gene3D" id="1.10.150.80">
    <property type="entry name" value="HRDC domain"/>
    <property type="match status" value="1"/>
</dbReference>
<dbReference type="FunFam" id="3.40.50.300:FF:001051">
    <property type="entry name" value="ATP-dependent DNA helicase RecQ"/>
    <property type="match status" value="1"/>
</dbReference>
<accession>A0A918MLH8</accession>
<dbReference type="InterPro" id="IPR014001">
    <property type="entry name" value="Helicase_ATP-bd"/>
</dbReference>
<feature type="domain" description="Helicase ATP-binding" evidence="18">
    <location>
        <begin position="37"/>
        <end position="209"/>
    </location>
</feature>
<dbReference type="PROSITE" id="PS51192">
    <property type="entry name" value="HELICASE_ATP_BIND_1"/>
    <property type="match status" value="1"/>
</dbReference>
<dbReference type="SMART" id="SM00956">
    <property type="entry name" value="RQC"/>
    <property type="match status" value="1"/>
</dbReference>
<evidence type="ECO:0000256" key="15">
    <source>
        <dbReference type="ARBA" id="ARBA00034617"/>
    </source>
</evidence>
<dbReference type="InterPro" id="IPR010997">
    <property type="entry name" value="HRDC-like_sf"/>
</dbReference>
<feature type="domain" description="HRDC" evidence="17">
    <location>
        <begin position="544"/>
        <end position="624"/>
    </location>
</feature>
<dbReference type="Proteomes" id="UP000634668">
    <property type="component" value="Unassembled WGS sequence"/>
</dbReference>
<evidence type="ECO:0000256" key="10">
    <source>
        <dbReference type="ARBA" id="ARBA00022840"/>
    </source>
</evidence>
<dbReference type="NCBIfam" id="TIGR00614">
    <property type="entry name" value="recQ_fam"/>
    <property type="match status" value="1"/>
</dbReference>
<dbReference type="InterPro" id="IPR002121">
    <property type="entry name" value="HRDC_dom"/>
</dbReference>
<keyword evidence="4" id="KW-0479">Metal-binding</keyword>
<dbReference type="PANTHER" id="PTHR13710:SF105">
    <property type="entry name" value="ATP-DEPENDENT DNA HELICASE Q1"/>
    <property type="match status" value="1"/>
</dbReference>
<keyword evidence="14" id="KW-0413">Isomerase</keyword>
<comment type="cofactor">
    <cofactor evidence="2">
        <name>Zn(2+)</name>
        <dbReference type="ChEBI" id="CHEBI:29105"/>
    </cofactor>
</comment>
<sequence length="741" mass="83322">MMKMVKYGMSMEEVDLAASLKKFFGFSQFKGLQKGVIENIIQGKHTFVIMPTGGGKSLCYQLPALMQEGTAIVVSPLIALMKNQVDAIRGVSENAGVAHVLNSSLTKTEIKQVKKDVSSGITKLLYVAPESLTKHEYVDFLQNERISFVAVDEAHCISEWGHDFRPEYRNLKSIVKRLGDGIPLIALTATATPKVQEDIIKNLGIGDAKVFKASFNRPNLYYEVRPKTQNVDADIIRFVKQNKGKSGIIYCLSRKRVEELAQVLQVNGVSAVPYHAGFDAKTRSKHQDMFLMEDVDVVVATIAFGMGIDKPDVRFVIHHDIPKSIESYYQETGRAGRDGGEGHCLAFYSYKDIEKLEKFMSGKPVAEQEIGNALLQEVVAFAETSISRRKFILHYFGEEFDEINGEGADMDDNTRNPKEKQEAKDNVVKVIQVVTGTSEKFKSKEVVRALIGKSNALISSHKTEDKEFFGIGKDKDKGYWMALIRQMLVAGLLKKEIEQYGILHVTPMGKEFEKEPSSFMMTMDHVYNKESDDAIVSAARTGGGVADSKLFAMLKDLRKKQAHKLEVPPFVVFQDPSLEDMALKYPITLEELVNINGVGEGKAKRYGKPFLQLIASYVEDNDILRPDDLVVKSTGANSALKLYIIQNVDRKLPLDDIASSKGLELNELIKEMEQIVYSGTKLNLDYWIDDILDEDQQEEIHDYFLEAESDDLEEALKEFDGDYEDEELRLYRLKFISEVAN</sequence>
<keyword evidence="6" id="KW-0227">DNA damage</keyword>
<dbReference type="GO" id="GO:0005524">
    <property type="term" value="F:ATP binding"/>
    <property type="evidence" value="ECO:0007669"/>
    <property type="project" value="UniProtKB-KW"/>
</dbReference>
<keyword evidence="9" id="KW-0862">Zinc</keyword>
<evidence type="ECO:0000256" key="12">
    <source>
        <dbReference type="ARBA" id="ARBA00023172"/>
    </source>
</evidence>
<dbReference type="InterPro" id="IPR011545">
    <property type="entry name" value="DEAD/DEAH_box_helicase_dom"/>
</dbReference>
<evidence type="ECO:0000256" key="3">
    <source>
        <dbReference type="ARBA" id="ARBA00005446"/>
    </source>
</evidence>
<dbReference type="SUPFAM" id="SSF52540">
    <property type="entry name" value="P-loop containing nucleoside triphosphate hydrolases"/>
    <property type="match status" value="1"/>
</dbReference>
<dbReference type="Pfam" id="PF00270">
    <property type="entry name" value="DEAD"/>
    <property type="match status" value="1"/>
</dbReference>
<proteinExistence type="inferred from homology"/>
<dbReference type="InterPro" id="IPR032284">
    <property type="entry name" value="RecQ_Zn-bd"/>
</dbReference>
<evidence type="ECO:0000256" key="13">
    <source>
        <dbReference type="ARBA" id="ARBA00023204"/>
    </source>
</evidence>
<dbReference type="GO" id="GO:0016787">
    <property type="term" value="F:hydrolase activity"/>
    <property type="evidence" value="ECO:0007669"/>
    <property type="project" value="UniProtKB-KW"/>
</dbReference>
<evidence type="ECO:0000256" key="9">
    <source>
        <dbReference type="ARBA" id="ARBA00022833"/>
    </source>
</evidence>
<dbReference type="CDD" id="cd17920">
    <property type="entry name" value="DEXHc_RecQ"/>
    <property type="match status" value="1"/>
</dbReference>
<keyword evidence="7" id="KW-0378">Hydrolase</keyword>
<name>A0A918MLH8_9FLAO</name>
<keyword evidence="12" id="KW-0233">DNA recombination</keyword>
<evidence type="ECO:0000256" key="14">
    <source>
        <dbReference type="ARBA" id="ARBA00023235"/>
    </source>
</evidence>
<protein>
    <recommendedName>
        <fullName evidence="16">DNA helicase RecQ</fullName>
        <ecNumber evidence="16">5.6.2.4</ecNumber>
    </recommendedName>
</protein>
<dbReference type="InterPro" id="IPR027417">
    <property type="entry name" value="P-loop_NTPase"/>
</dbReference>
<dbReference type="FunFam" id="3.40.50.300:FF:000156">
    <property type="entry name" value="ATP-dependent DNA helicase recQ"/>
    <property type="match status" value="1"/>
</dbReference>
<dbReference type="NCBIfam" id="TIGR01389">
    <property type="entry name" value="recQ"/>
    <property type="match status" value="1"/>
</dbReference>
<dbReference type="GO" id="GO:0005737">
    <property type="term" value="C:cytoplasm"/>
    <property type="evidence" value="ECO:0007669"/>
    <property type="project" value="TreeGrafter"/>
</dbReference>
<evidence type="ECO:0000256" key="4">
    <source>
        <dbReference type="ARBA" id="ARBA00022723"/>
    </source>
</evidence>
<dbReference type="GO" id="GO:0046872">
    <property type="term" value="F:metal ion binding"/>
    <property type="evidence" value="ECO:0007669"/>
    <property type="project" value="UniProtKB-KW"/>
</dbReference>
<dbReference type="GO" id="GO:0006310">
    <property type="term" value="P:DNA recombination"/>
    <property type="evidence" value="ECO:0007669"/>
    <property type="project" value="UniProtKB-UniRule"/>
</dbReference>
<dbReference type="InterPro" id="IPR006293">
    <property type="entry name" value="DNA_helicase_ATP-dep_RecQ_bac"/>
</dbReference>
<keyword evidence="13" id="KW-0234">DNA repair</keyword>
<dbReference type="Pfam" id="PF00570">
    <property type="entry name" value="HRDC"/>
    <property type="match status" value="1"/>
</dbReference>
<keyword evidence="5" id="KW-0547">Nucleotide-binding</keyword>
<dbReference type="GO" id="GO:0043138">
    <property type="term" value="F:3'-5' DNA helicase activity"/>
    <property type="evidence" value="ECO:0007669"/>
    <property type="project" value="UniProtKB-EC"/>
</dbReference>
<reference evidence="20" key="2">
    <citation type="submission" date="2020-09" db="EMBL/GenBank/DDBJ databases">
        <authorList>
            <person name="Sun Q."/>
            <person name="Kim S."/>
        </authorList>
    </citation>
    <scope>NUCLEOTIDE SEQUENCE</scope>
    <source>
        <strain evidence="20">KCTC 12113</strain>
    </source>
</reference>
<comment type="catalytic activity">
    <reaction evidence="15">
        <text>Couples ATP hydrolysis with the unwinding of duplex DNA by translocating in the 3'-5' direction.</text>
        <dbReference type="EC" id="5.6.2.4"/>
    </reaction>
</comment>
<dbReference type="GO" id="GO:0030894">
    <property type="term" value="C:replisome"/>
    <property type="evidence" value="ECO:0007669"/>
    <property type="project" value="TreeGrafter"/>
</dbReference>
<dbReference type="SMART" id="SM00487">
    <property type="entry name" value="DEXDc"/>
    <property type="match status" value="1"/>
</dbReference>
<evidence type="ECO:0000259" key="19">
    <source>
        <dbReference type="PROSITE" id="PS51194"/>
    </source>
</evidence>
<keyword evidence="11" id="KW-0238">DNA-binding</keyword>
<reference evidence="20" key="1">
    <citation type="journal article" date="2014" name="Int. J. Syst. Evol. Microbiol.">
        <title>Complete genome sequence of Corynebacterium casei LMG S-19264T (=DSM 44701T), isolated from a smear-ripened cheese.</title>
        <authorList>
            <consortium name="US DOE Joint Genome Institute (JGI-PGF)"/>
            <person name="Walter F."/>
            <person name="Albersmeier A."/>
            <person name="Kalinowski J."/>
            <person name="Ruckert C."/>
        </authorList>
    </citation>
    <scope>NUCLEOTIDE SEQUENCE</scope>
    <source>
        <strain evidence="20">KCTC 12113</strain>
    </source>
</reference>
<dbReference type="InterPro" id="IPR048671">
    <property type="entry name" value="RecQ-1-like_HTH"/>
</dbReference>
<organism evidence="20 21">
    <name type="scientific">Arenibacter certesii</name>
    <dbReference type="NCBI Taxonomy" id="228955"/>
    <lineage>
        <taxon>Bacteria</taxon>
        <taxon>Pseudomonadati</taxon>
        <taxon>Bacteroidota</taxon>
        <taxon>Flavobacteriia</taxon>
        <taxon>Flavobacteriales</taxon>
        <taxon>Flavobacteriaceae</taxon>
        <taxon>Arenibacter</taxon>
    </lineage>
</organism>
<keyword evidence="21" id="KW-1185">Reference proteome</keyword>
<dbReference type="GO" id="GO:0003677">
    <property type="term" value="F:DNA binding"/>
    <property type="evidence" value="ECO:0007669"/>
    <property type="project" value="UniProtKB-KW"/>
</dbReference>